<reference evidence="5" key="2">
    <citation type="submission" date="2021-11" db="EMBL/GenBank/DDBJ databases">
        <authorList>
            <consortium name="Genoscope - CEA"/>
            <person name="William W."/>
        </authorList>
    </citation>
    <scope>NUCLEOTIDE SEQUENCE</scope>
</reference>
<dbReference type="InterPro" id="IPR005224">
    <property type="entry name" value="SfsA"/>
</dbReference>
<dbReference type="PANTHER" id="PTHR30545">
    <property type="entry name" value="SUGAR FERMENTATION STIMULATION PROTEIN A"/>
    <property type="match status" value="1"/>
</dbReference>
<evidence type="ECO:0008006" key="7">
    <source>
        <dbReference type="Google" id="ProtNLM"/>
    </source>
</evidence>
<keyword evidence="6" id="KW-1185">Reference proteome</keyword>
<feature type="domain" description="Sugar fermentation stimulation protein C-terminal" evidence="2">
    <location>
        <begin position="99"/>
        <end position="247"/>
    </location>
</feature>
<dbReference type="PANTHER" id="PTHR30545:SF2">
    <property type="entry name" value="SUGAR FERMENTATION STIMULATION PROTEIN A"/>
    <property type="match status" value="1"/>
</dbReference>
<evidence type="ECO:0000259" key="3">
    <source>
        <dbReference type="Pfam" id="PF17746"/>
    </source>
</evidence>
<dbReference type="Proteomes" id="UP000789595">
    <property type="component" value="Unassembled WGS sequence"/>
</dbReference>
<dbReference type="GO" id="GO:0003677">
    <property type="term" value="F:DNA binding"/>
    <property type="evidence" value="ECO:0007669"/>
    <property type="project" value="InterPro"/>
</dbReference>
<dbReference type="OrthoDB" id="199134at2759"/>
<evidence type="ECO:0000313" key="6">
    <source>
        <dbReference type="Proteomes" id="UP000789595"/>
    </source>
</evidence>
<evidence type="ECO:0000313" key="4">
    <source>
        <dbReference type="EMBL" id="CAE0703440.1"/>
    </source>
</evidence>
<evidence type="ECO:0000313" key="5">
    <source>
        <dbReference type="EMBL" id="CAH0375133.1"/>
    </source>
</evidence>
<dbReference type="CDD" id="cd22359">
    <property type="entry name" value="SfsA-like_bacterial"/>
    <property type="match status" value="1"/>
</dbReference>
<feature type="compositionally biased region" description="Basic residues" evidence="1">
    <location>
        <begin position="338"/>
        <end position="350"/>
    </location>
</feature>
<dbReference type="Pfam" id="PF03749">
    <property type="entry name" value="SfsA"/>
    <property type="match status" value="1"/>
</dbReference>
<organism evidence="4">
    <name type="scientific">Pelagomonas calceolata</name>
    <dbReference type="NCBI Taxonomy" id="35677"/>
    <lineage>
        <taxon>Eukaryota</taxon>
        <taxon>Sar</taxon>
        <taxon>Stramenopiles</taxon>
        <taxon>Ochrophyta</taxon>
        <taxon>Pelagophyceae</taxon>
        <taxon>Pelagomonadales</taxon>
        <taxon>Pelagomonadaceae</taxon>
        <taxon>Pelagomonas</taxon>
    </lineage>
</organism>
<proteinExistence type="predicted"/>
<dbReference type="InterPro" id="IPR041465">
    <property type="entry name" value="SfsA_N"/>
</dbReference>
<dbReference type="EMBL" id="HBIW01021882">
    <property type="protein sequence ID" value="CAE0703440.1"/>
    <property type="molecule type" value="Transcribed_RNA"/>
</dbReference>
<dbReference type="AlphaFoldDB" id="A0A7S4A4Q5"/>
<protein>
    <recommendedName>
        <fullName evidence="7">Sugar fermentation stimulation protein C-terminal domain-containing protein</fullName>
    </recommendedName>
</protein>
<accession>A0A7S4A4Q5</accession>
<dbReference type="EMBL" id="CAKKNE010000004">
    <property type="protein sequence ID" value="CAH0375133.1"/>
    <property type="molecule type" value="Genomic_DNA"/>
</dbReference>
<dbReference type="Pfam" id="PF17746">
    <property type="entry name" value="SfsA_N"/>
    <property type="match status" value="1"/>
</dbReference>
<evidence type="ECO:0000256" key="1">
    <source>
        <dbReference type="SAM" id="MobiDB-lite"/>
    </source>
</evidence>
<sequence length="350" mass="38620">MTLTKPVVVPFEGPLTKGNFVRRTDRFTAHLVLDGVEVHDGENGEVKAHCINPGRMEAFVDPGATIWARRAPENGPKRKTDWTWELIERDGVICSTNTQRPNALIAAVLREKALTGFTDYKSVKAEHVLPHEGPGTKSRCDFFVEELDGTHHYVEVKNCHATYPDEDVLRGWGYFPDSVSERAARHCRELAALASKPKTKCTVIIVASRADATKGIRPSDYHDPGFCAAAREAQKAGVVFRGLRASHTTAATTIEDEIPVDLSTPSSDILCALHRAWAACAPITGWDRTFGKDAPKRVANGPFAHNKGRAGCDSALLPVTSEHFTPTVSRHFDDRTPVPKRRRKRSAKKK</sequence>
<name>A0A7S4A4Q5_9STRA</name>
<evidence type="ECO:0000259" key="2">
    <source>
        <dbReference type="Pfam" id="PF03749"/>
    </source>
</evidence>
<feature type="domain" description="SfsA N-terminal OB" evidence="3">
    <location>
        <begin position="21"/>
        <end position="94"/>
    </location>
</feature>
<dbReference type="Gene3D" id="3.40.1350.60">
    <property type="match status" value="1"/>
</dbReference>
<dbReference type="Gene3D" id="2.40.50.580">
    <property type="match status" value="1"/>
</dbReference>
<feature type="region of interest" description="Disordered" evidence="1">
    <location>
        <begin position="327"/>
        <end position="350"/>
    </location>
</feature>
<dbReference type="InterPro" id="IPR040452">
    <property type="entry name" value="SfsA_C"/>
</dbReference>
<reference evidence="4" key="1">
    <citation type="submission" date="2021-01" db="EMBL/GenBank/DDBJ databases">
        <authorList>
            <person name="Corre E."/>
            <person name="Pelletier E."/>
            <person name="Niang G."/>
            <person name="Scheremetjew M."/>
            <person name="Finn R."/>
            <person name="Kale V."/>
            <person name="Holt S."/>
            <person name="Cochrane G."/>
            <person name="Meng A."/>
            <person name="Brown T."/>
            <person name="Cohen L."/>
        </authorList>
    </citation>
    <scope>NUCLEOTIDE SEQUENCE</scope>
    <source>
        <strain evidence="4">CCMP1756</strain>
    </source>
</reference>
<gene>
    <name evidence="4" type="ORF">PCAL00307_LOCUS18887</name>
    <name evidence="5" type="ORF">PECAL_4P24560</name>
</gene>